<name>A0A026X1Q0_OOCBI</name>
<dbReference type="EMBL" id="KK107038">
    <property type="protein sequence ID" value="EZA61936.1"/>
    <property type="molecule type" value="Genomic_DNA"/>
</dbReference>
<gene>
    <name evidence="7" type="ORF">DMN91_009362</name>
    <name evidence="6" type="ORF">X777_08759</name>
</gene>
<evidence type="ECO:0000256" key="3">
    <source>
        <dbReference type="ARBA" id="ARBA00022833"/>
    </source>
</evidence>
<dbReference type="OMA" id="QMRFTHE"/>
<reference evidence="6 8" key="1">
    <citation type="journal article" date="2014" name="Curr. Biol.">
        <title>The genome of the clonal raider ant Cerapachys biroi.</title>
        <authorList>
            <person name="Oxley P.R."/>
            <person name="Ji L."/>
            <person name="Fetter-Pruneda I."/>
            <person name="McKenzie S.K."/>
            <person name="Li C."/>
            <person name="Hu H."/>
            <person name="Zhang G."/>
            <person name="Kronauer D.J."/>
        </authorList>
    </citation>
    <scope>NUCLEOTIDE SEQUENCE [LARGE SCALE GENOMIC DNA]</scope>
</reference>
<sequence>MFSIRQALRFAGRAVYNQYSAYHRYAVVCKPNGSTALCHNRLLHDSSSESKELGKLEGKMRLIFTCKKCSTRNSKLISKLAYDKGVIIVRCDGCKNNHLIADNLGWFTEIHKGINIEKIMATKGESVRRVMNDVDGYYEAVTNEEYKFPQQNVNETKELDNDNKCCEKIEKQ</sequence>
<accession>A0A026X1Q0</accession>
<dbReference type="GO" id="GO:0008270">
    <property type="term" value="F:zinc ion binding"/>
    <property type="evidence" value="ECO:0007669"/>
    <property type="project" value="UniProtKB-KW"/>
</dbReference>
<dbReference type="STRING" id="2015173.A0A026X1Q0"/>
<evidence type="ECO:0000256" key="1">
    <source>
        <dbReference type="ARBA" id="ARBA00022723"/>
    </source>
</evidence>
<evidence type="ECO:0000256" key="2">
    <source>
        <dbReference type="ARBA" id="ARBA00022771"/>
    </source>
</evidence>
<dbReference type="PROSITE" id="PS51501">
    <property type="entry name" value="ZF_DNL"/>
    <property type="match status" value="1"/>
</dbReference>
<dbReference type="GO" id="GO:0005739">
    <property type="term" value="C:mitochondrion"/>
    <property type="evidence" value="ECO:0007669"/>
    <property type="project" value="TreeGrafter"/>
</dbReference>
<dbReference type="GO" id="GO:0051087">
    <property type="term" value="F:protein-folding chaperone binding"/>
    <property type="evidence" value="ECO:0007669"/>
    <property type="project" value="TreeGrafter"/>
</dbReference>
<dbReference type="GO" id="GO:0030150">
    <property type="term" value="P:protein import into mitochondrial matrix"/>
    <property type="evidence" value="ECO:0007669"/>
    <property type="project" value="TreeGrafter"/>
</dbReference>
<dbReference type="AlphaFoldDB" id="A0A026X1Q0"/>
<organism evidence="6 8">
    <name type="scientific">Ooceraea biroi</name>
    <name type="common">Clonal raider ant</name>
    <name type="synonym">Cerapachys biroi</name>
    <dbReference type="NCBI Taxonomy" id="2015173"/>
    <lineage>
        <taxon>Eukaryota</taxon>
        <taxon>Metazoa</taxon>
        <taxon>Ecdysozoa</taxon>
        <taxon>Arthropoda</taxon>
        <taxon>Hexapoda</taxon>
        <taxon>Insecta</taxon>
        <taxon>Pterygota</taxon>
        <taxon>Neoptera</taxon>
        <taxon>Endopterygota</taxon>
        <taxon>Hymenoptera</taxon>
        <taxon>Apocrita</taxon>
        <taxon>Aculeata</taxon>
        <taxon>Formicoidea</taxon>
        <taxon>Formicidae</taxon>
        <taxon>Dorylinae</taxon>
        <taxon>Ooceraea</taxon>
    </lineage>
</organism>
<dbReference type="GO" id="GO:0006457">
    <property type="term" value="P:protein folding"/>
    <property type="evidence" value="ECO:0007669"/>
    <property type="project" value="TreeGrafter"/>
</dbReference>
<dbReference type="PANTHER" id="PTHR20922:SF13">
    <property type="entry name" value="DNL-TYPE ZINC FINGER PROTEIN"/>
    <property type="match status" value="1"/>
</dbReference>
<evidence type="ECO:0000259" key="5">
    <source>
        <dbReference type="PROSITE" id="PS51501"/>
    </source>
</evidence>
<dbReference type="GO" id="GO:0050821">
    <property type="term" value="P:protein stabilization"/>
    <property type="evidence" value="ECO:0007669"/>
    <property type="project" value="TreeGrafter"/>
</dbReference>
<dbReference type="Pfam" id="PF05180">
    <property type="entry name" value="zf-DNL"/>
    <property type="match status" value="1"/>
</dbReference>
<dbReference type="OrthoDB" id="512667at2759"/>
<keyword evidence="1" id="KW-0479">Metal-binding</keyword>
<keyword evidence="3" id="KW-0862">Zinc</keyword>
<evidence type="ECO:0000313" key="8">
    <source>
        <dbReference type="Proteomes" id="UP000053097"/>
    </source>
</evidence>
<keyword evidence="8" id="KW-1185">Reference proteome</keyword>
<keyword evidence="2 4" id="KW-0863">Zinc-finger</keyword>
<reference evidence="7" key="3">
    <citation type="submission" date="2018-07" db="EMBL/GenBank/DDBJ databases">
        <authorList>
            <person name="Mckenzie S.K."/>
            <person name="Kronauer D.J.C."/>
        </authorList>
    </citation>
    <scope>NUCLEOTIDE SEQUENCE</scope>
    <source>
        <strain evidence="7">Clonal line C1</strain>
    </source>
</reference>
<protein>
    <submittedName>
        <fullName evidence="6">DNL-type zinc finger protein</fullName>
    </submittedName>
</protein>
<proteinExistence type="predicted"/>
<dbReference type="InterPro" id="IPR024158">
    <property type="entry name" value="Mt_import_TIM15"/>
</dbReference>
<dbReference type="InterPro" id="IPR007853">
    <property type="entry name" value="Znf_DNL-typ"/>
</dbReference>
<reference evidence="7" key="2">
    <citation type="journal article" date="2018" name="Genome Res.">
        <title>The genomic architecture and molecular evolution of ant odorant receptors.</title>
        <authorList>
            <person name="McKenzie S.K."/>
            <person name="Kronauer D.J.C."/>
        </authorList>
    </citation>
    <scope>NUCLEOTIDE SEQUENCE [LARGE SCALE GENOMIC DNA]</scope>
    <source>
        <strain evidence="7">Clonal line C1</strain>
    </source>
</reference>
<feature type="domain" description="DNL-type" evidence="5">
    <location>
        <begin position="55"/>
        <end position="152"/>
    </location>
</feature>
<dbReference type="Proteomes" id="UP000053097">
    <property type="component" value="Unassembled WGS sequence"/>
</dbReference>
<dbReference type="Proteomes" id="UP000279307">
    <property type="component" value="Chromosome 9"/>
</dbReference>
<dbReference type="PANTHER" id="PTHR20922">
    <property type="entry name" value="DNL-TYPE ZINC FINGER PROTEIN"/>
    <property type="match status" value="1"/>
</dbReference>
<dbReference type="EMBL" id="QOIP01000009">
    <property type="protein sequence ID" value="RLU19004.1"/>
    <property type="molecule type" value="Genomic_DNA"/>
</dbReference>
<evidence type="ECO:0000256" key="4">
    <source>
        <dbReference type="PROSITE-ProRule" id="PRU00834"/>
    </source>
</evidence>
<evidence type="ECO:0000313" key="6">
    <source>
        <dbReference type="EMBL" id="EZA61936.1"/>
    </source>
</evidence>
<evidence type="ECO:0000313" key="7">
    <source>
        <dbReference type="EMBL" id="RLU19004.1"/>
    </source>
</evidence>